<dbReference type="EMBL" id="LWDP01000078">
    <property type="protein sequence ID" value="ORD93474.1"/>
    <property type="molecule type" value="Genomic_DNA"/>
</dbReference>
<sequence>RCTEMTAILEQILKRSLERVKPCYLGRLADYTNRIACAPQERRPYQNSTGADYAQFRALFALVSNKKEFANIYRETLSQRILAKNSLISHEIALLGEMRLEGQHRLREMVRDLSNETEHIRVLNNALWNFCCENPSLPLGDDLFGLIRSELPNFTRRSSGSRNAYAYDDPVTNETRSIQFAHQFSRIFVRINGRKFILSVYQYLIVRLVEDGLSGDEIQKTLGMNEKKIEILLKSLERSGVVSRRNGLFGYEVAAAAESTTSVGFALDSAQKGHIDIKNSRGFVDISNVDLDYFYNREHDTVSRLMAMVARVLKQKKKVEEDELRAHVTAMSGEMVDDELYQGVLKQAQERGLFEKHGTNYTYMT</sequence>
<keyword evidence="2" id="KW-1185">Reference proteome</keyword>
<proteinExistence type="predicted"/>
<feature type="non-terminal residue" evidence="1">
    <location>
        <position position="1"/>
    </location>
</feature>
<dbReference type="Proteomes" id="UP000192639">
    <property type="component" value="Unassembled WGS sequence"/>
</dbReference>
<evidence type="ECO:0008006" key="3">
    <source>
        <dbReference type="Google" id="ProtNLM"/>
    </source>
</evidence>
<dbReference type="AlphaFoldDB" id="A0A1Y1S4Z7"/>
<dbReference type="SUPFAM" id="SSF75632">
    <property type="entry name" value="Cullin homology domain"/>
    <property type="match status" value="1"/>
</dbReference>
<dbReference type="OrthoDB" id="5581181at2759"/>
<name>A0A1Y1S4Z7_9MICR</name>
<protein>
    <recommendedName>
        <fullName evidence="3">Cullin family profile domain-containing protein</fullName>
    </recommendedName>
</protein>
<reference evidence="1 2" key="1">
    <citation type="journal article" date="2017" name="Environ. Microbiol.">
        <title>Decay of the glycolytic pathway and adaptation to intranuclear parasitism within Enterocytozoonidae microsporidia.</title>
        <authorList>
            <person name="Wiredu Boakye D."/>
            <person name="Jaroenlak P."/>
            <person name="Prachumwat A."/>
            <person name="Williams T.A."/>
            <person name="Bateman K.S."/>
            <person name="Itsathitphaisarn O."/>
            <person name="Sritunyalucksana K."/>
            <person name="Paszkiewicz K.H."/>
            <person name="Moore K.A."/>
            <person name="Stentiford G.D."/>
            <person name="Williams B.A."/>
        </authorList>
    </citation>
    <scope>NUCLEOTIDE SEQUENCE [LARGE SCALE GENOMIC DNA]</scope>
    <source>
        <strain evidence="1 2">GB1</strain>
    </source>
</reference>
<dbReference type="InterPro" id="IPR036317">
    <property type="entry name" value="Cullin_homology_sf"/>
</dbReference>
<dbReference type="VEuPathDB" id="MicrosporidiaDB:ECANGB1_2168"/>
<organism evidence="1 2">
    <name type="scientific">Enterospora canceri</name>
    <dbReference type="NCBI Taxonomy" id="1081671"/>
    <lineage>
        <taxon>Eukaryota</taxon>
        <taxon>Fungi</taxon>
        <taxon>Fungi incertae sedis</taxon>
        <taxon>Microsporidia</taxon>
        <taxon>Enterocytozoonidae</taxon>
        <taxon>Enterospora</taxon>
    </lineage>
</organism>
<gene>
    <name evidence="1" type="ORF">ECANGB1_2168</name>
</gene>
<comment type="caution">
    <text evidence="1">The sequence shown here is derived from an EMBL/GenBank/DDBJ whole genome shotgun (WGS) entry which is preliminary data.</text>
</comment>
<evidence type="ECO:0000313" key="2">
    <source>
        <dbReference type="Proteomes" id="UP000192639"/>
    </source>
</evidence>
<accession>A0A1Y1S4Z7</accession>
<evidence type="ECO:0000313" key="1">
    <source>
        <dbReference type="EMBL" id="ORD93474.1"/>
    </source>
</evidence>